<dbReference type="EMBL" id="JBHRZH010000036">
    <property type="protein sequence ID" value="MFC3765233.1"/>
    <property type="molecule type" value="Genomic_DNA"/>
</dbReference>
<name>A0ABV7YM81_9ACTN</name>
<comment type="caution">
    <text evidence="1">The sequence shown here is derived from an EMBL/GenBank/DDBJ whole genome shotgun (WGS) entry which is preliminary data.</text>
</comment>
<protein>
    <submittedName>
        <fullName evidence="1">Winged helix DNA-binding domain-containing protein</fullName>
    </submittedName>
</protein>
<reference evidence="2" key="1">
    <citation type="journal article" date="2019" name="Int. J. Syst. Evol. Microbiol.">
        <title>The Global Catalogue of Microorganisms (GCM) 10K type strain sequencing project: providing services to taxonomists for standard genome sequencing and annotation.</title>
        <authorList>
            <consortium name="The Broad Institute Genomics Platform"/>
            <consortium name="The Broad Institute Genome Sequencing Center for Infectious Disease"/>
            <person name="Wu L."/>
            <person name="Ma J."/>
        </authorList>
    </citation>
    <scope>NUCLEOTIDE SEQUENCE [LARGE SCALE GENOMIC DNA]</scope>
    <source>
        <strain evidence="2">CGMCC 4.7241</strain>
    </source>
</reference>
<organism evidence="1 2">
    <name type="scientific">Tenggerimyces flavus</name>
    <dbReference type="NCBI Taxonomy" id="1708749"/>
    <lineage>
        <taxon>Bacteria</taxon>
        <taxon>Bacillati</taxon>
        <taxon>Actinomycetota</taxon>
        <taxon>Actinomycetes</taxon>
        <taxon>Propionibacteriales</taxon>
        <taxon>Nocardioidaceae</taxon>
        <taxon>Tenggerimyces</taxon>
    </lineage>
</organism>
<evidence type="ECO:0000313" key="2">
    <source>
        <dbReference type="Proteomes" id="UP001595699"/>
    </source>
</evidence>
<evidence type="ECO:0000313" key="1">
    <source>
        <dbReference type="EMBL" id="MFC3765233.1"/>
    </source>
</evidence>
<keyword evidence="2" id="KW-1185">Reference proteome</keyword>
<dbReference type="Proteomes" id="UP001595699">
    <property type="component" value="Unassembled WGS sequence"/>
</dbReference>
<dbReference type="PANTHER" id="PTHR38479:SF2">
    <property type="entry name" value="WINGED HELIX DNA-BINDING DOMAIN-CONTAINING PROTEIN"/>
    <property type="match status" value="1"/>
</dbReference>
<dbReference type="InterPro" id="IPR009351">
    <property type="entry name" value="AlkZ-like"/>
</dbReference>
<proteinExistence type="predicted"/>
<sequence length="368" mass="41220">MTEVLTNRALNRATLARQFLLDKADLTALEAVRHLYGLQAQAPTPPYFALWARLRTFEPDDLSKLIVDKQVVRIVLMRGTVHLVTADDARALRPLTQPLLNRDLLQNTIHAPKLAGIDFDELDRHTRAILAERPRTNAELGAALAEHYTDRDPGSLAYAARDKVPLVQVPPRGIWGKSGQPTYATAEHWLGEPLEQDSKPEEMVRRFLAAYGPASVLDVQAWSGLTKLGEVVERIRKDLRTFRNEDGRELFDLPDAPRPDPDTPAPPNLLGGFEQLLLSYADRTRVVSVEHLKEQVRTRAVARGTVLVDGRFAGVWDLAAKAKTATLTIELWVQIEKSERDALLRRAGELLRFAEPAADTHDVRVTTR</sequence>
<keyword evidence="1" id="KW-0238">DNA-binding</keyword>
<gene>
    <name evidence="1" type="ORF">ACFOUW_30665</name>
</gene>
<dbReference type="PANTHER" id="PTHR38479">
    <property type="entry name" value="LMO0824 PROTEIN"/>
    <property type="match status" value="1"/>
</dbReference>
<dbReference type="RefSeq" id="WP_307782459.1">
    <property type="nucleotide sequence ID" value="NZ_JAFBCM010000001.1"/>
</dbReference>
<dbReference type="Pfam" id="PF06224">
    <property type="entry name" value="AlkZ-like"/>
    <property type="match status" value="1"/>
</dbReference>
<dbReference type="GO" id="GO:0003677">
    <property type="term" value="F:DNA binding"/>
    <property type="evidence" value="ECO:0007669"/>
    <property type="project" value="UniProtKB-KW"/>
</dbReference>
<accession>A0ABV7YM81</accession>